<evidence type="ECO:0000313" key="7">
    <source>
        <dbReference type="EMBL" id="QCC50723.1"/>
    </source>
</evidence>
<dbReference type="InterPro" id="IPR011006">
    <property type="entry name" value="CheY-like_superfamily"/>
</dbReference>
<dbReference type="EMBL" id="CP031310">
    <property type="protein sequence ID" value="QCC50723.1"/>
    <property type="molecule type" value="Genomic_DNA"/>
</dbReference>
<dbReference type="KEGG" id="hsn:DV733_05455"/>
<dbReference type="InterPro" id="IPR052162">
    <property type="entry name" value="Sensor_kinase/Photoreceptor"/>
</dbReference>
<dbReference type="SUPFAM" id="SSF55785">
    <property type="entry name" value="PYP-like sensor domain (PAS domain)"/>
    <property type="match status" value="1"/>
</dbReference>
<accession>A0A4D6H9T4</accession>
<dbReference type="InterPro" id="IPR003661">
    <property type="entry name" value="HisK_dim/P_dom"/>
</dbReference>
<dbReference type="Pfam" id="PF08448">
    <property type="entry name" value="PAS_4"/>
    <property type="match status" value="1"/>
</dbReference>
<dbReference type="InterPro" id="IPR029016">
    <property type="entry name" value="GAF-like_dom_sf"/>
</dbReference>
<dbReference type="InterPro" id="IPR036890">
    <property type="entry name" value="HATPase_C_sf"/>
</dbReference>
<evidence type="ECO:0000256" key="4">
    <source>
        <dbReference type="ARBA" id="ARBA00022679"/>
    </source>
</evidence>
<dbReference type="Gene3D" id="3.30.450.20">
    <property type="entry name" value="PAS domain"/>
    <property type="match status" value="1"/>
</dbReference>
<dbReference type="InterPro" id="IPR036097">
    <property type="entry name" value="HisK_dim/P_sf"/>
</dbReference>
<dbReference type="AlphaFoldDB" id="A0A4D6H9T4"/>
<dbReference type="InterPro" id="IPR000700">
    <property type="entry name" value="PAS-assoc_C"/>
</dbReference>
<evidence type="ECO:0000313" key="8">
    <source>
        <dbReference type="Proteomes" id="UP000296706"/>
    </source>
</evidence>
<reference evidence="7 8" key="1">
    <citation type="journal article" date="2019" name="Nat. Commun.">
        <title>A new type of DNA phosphorothioation-based antiviral system in archaea.</title>
        <authorList>
            <person name="Xiong L."/>
            <person name="Liu S."/>
            <person name="Chen S."/>
            <person name="Xiao Y."/>
            <person name="Zhu B."/>
            <person name="Gao Y."/>
            <person name="Zhang Y."/>
            <person name="Chen B."/>
            <person name="Luo J."/>
            <person name="Deng Z."/>
            <person name="Chen X."/>
            <person name="Wang L."/>
            <person name="Chen S."/>
        </authorList>
    </citation>
    <scope>NUCLEOTIDE SEQUENCE [LARGE SCALE GENOMIC DNA]</scope>
    <source>
        <strain evidence="7 8">CBA1105</strain>
    </source>
</reference>
<dbReference type="SUPFAM" id="SSF52172">
    <property type="entry name" value="CheY-like"/>
    <property type="match status" value="1"/>
</dbReference>
<sequence length="609" mass="66129">MAGDPVVTVLDLDGRLDEIVEATRRGGIEDVRTVATVEGIDEATDCVIVPDSKSAGVDGIELCRRVRELIGDVPVGVYAFEGEIDHTFGLLEHGADTVVSVPPERPALLATRVRRLAGVADTEPLEQQFRSFLEHYPEQIFFKDREGTFVNATRSDVFDGYDISAEDVFGLSDYELYRDELAEELFAEEQELLARAESLDGKIEHYLEDGEDRWVSTTKVPRYDSDGELLGLVGNVRDVTDIKRQERTMAALHEASRRLVRAETSEDVARTAIDIAAESGLLPEARVDLFETGTLQTVATTDTALDWDDTSFRRAGAAGVAQYRTATDAFVSIDVDDHDHRELSLPAGIESVVGLRIPLGEHGVFGVDTTGETLDPFTVELAYVLASNTEAALDRAVQERQLDQQAARLEEFAALSSHELRNRLQIALGTAERAQAQGDLDAVEDVIETLGRMNRLVSQLLALARTGSAARGSESIALSGIGDVAWTAVESATATLTVESDGIVTADRDGLLEVLELVFRTVVDGGGSDEARVGTLEDGFYVEDDGTAITPEQREELLEPTYSAVNEATGDSVHLVATIADAHDWEVSVTEAGGKTRIAFRNVEIAHVK</sequence>
<evidence type="ECO:0000256" key="5">
    <source>
        <dbReference type="ARBA" id="ARBA00022777"/>
    </source>
</evidence>
<dbReference type="SUPFAM" id="SSF55874">
    <property type="entry name" value="ATPase domain of HSP90 chaperone/DNA topoisomerase II/histidine kinase"/>
    <property type="match status" value="1"/>
</dbReference>
<dbReference type="CDD" id="cd00130">
    <property type="entry name" value="PAS"/>
    <property type="match status" value="1"/>
</dbReference>
<organism evidence="7 8">
    <name type="scientific">Halapricum salinum</name>
    <dbReference type="NCBI Taxonomy" id="1457250"/>
    <lineage>
        <taxon>Archaea</taxon>
        <taxon>Methanobacteriati</taxon>
        <taxon>Methanobacteriota</taxon>
        <taxon>Stenosarchaea group</taxon>
        <taxon>Halobacteria</taxon>
        <taxon>Halobacteriales</taxon>
        <taxon>Haloarculaceae</taxon>
        <taxon>Halapricum</taxon>
    </lineage>
</organism>
<evidence type="ECO:0000256" key="1">
    <source>
        <dbReference type="ARBA" id="ARBA00000085"/>
    </source>
</evidence>
<evidence type="ECO:0000259" key="6">
    <source>
        <dbReference type="PROSITE" id="PS50113"/>
    </source>
</evidence>
<gene>
    <name evidence="7" type="ORF">DV733_05455</name>
</gene>
<dbReference type="STRING" id="1457250.GCA_000755225_03404"/>
<evidence type="ECO:0000256" key="2">
    <source>
        <dbReference type="ARBA" id="ARBA00012438"/>
    </source>
</evidence>
<dbReference type="Gene3D" id="1.10.287.130">
    <property type="match status" value="1"/>
</dbReference>
<dbReference type="InterPro" id="IPR035965">
    <property type="entry name" value="PAS-like_dom_sf"/>
</dbReference>
<dbReference type="Pfam" id="PF00512">
    <property type="entry name" value="HisKA"/>
    <property type="match status" value="1"/>
</dbReference>
<dbReference type="CDD" id="cd00082">
    <property type="entry name" value="HisKA"/>
    <property type="match status" value="1"/>
</dbReference>
<dbReference type="Proteomes" id="UP000296706">
    <property type="component" value="Chromosome"/>
</dbReference>
<dbReference type="SMART" id="SM00388">
    <property type="entry name" value="HisKA"/>
    <property type="match status" value="1"/>
</dbReference>
<dbReference type="GO" id="GO:0000155">
    <property type="term" value="F:phosphorelay sensor kinase activity"/>
    <property type="evidence" value="ECO:0007669"/>
    <property type="project" value="InterPro"/>
</dbReference>
<dbReference type="NCBIfam" id="TIGR00229">
    <property type="entry name" value="sensory_box"/>
    <property type="match status" value="1"/>
</dbReference>
<keyword evidence="4" id="KW-0808">Transferase</keyword>
<keyword evidence="8" id="KW-1185">Reference proteome</keyword>
<comment type="catalytic activity">
    <reaction evidence="1">
        <text>ATP + protein L-histidine = ADP + protein N-phospho-L-histidine.</text>
        <dbReference type="EC" id="2.7.13.3"/>
    </reaction>
</comment>
<dbReference type="OrthoDB" id="381404at2157"/>
<dbReference type="Gene3D" id="3.30.450.40">
    <property type="match status" value="1"/>
</dbReference>
<name>A0A4D6H9T4_9EURY</name>
<dbReference type="EC" id="2.7.13.3" evidence="2"/>
<dbReference type="InterPro" id="IPR013656">
    <property type="entry name" value="PAS_4"/>
</dbReference>
<dbReference type="SUPFAM" id="SSF47384">
    <property type="entry name" value="Homodimeric domain of signal transducing histidine kinase"/>
    <property type="match status" value="1"/>
</dbReference>
<protein>
    <recommendedName>
        <fullName evidence="2">histidine kinase</fullName>
        <ecNumber evidence="2">2.7.13.3</ecNumber>
    </recommendedName>
</protein>
<evidence type="ECO:0000256" key="3">
    <source>
        <dbReference type="ARBA" id="ARBA00022553"/>
    </source>
</evidence>
<proteinExistence type="predicted"/>
<dbReference type="Gene3D" id="3.30.565.10">
    <property type="entry name" value="Histidine kinase-like ATPase, C-terminal domain"/>
    <property type="match status" value="1"/>
</dbReference>
<dbReference type="PROSITE" id="PS50113">
    <property type="entry name" value="PAC"/>
    <property type="match status" value="1"/>
</dbReference>
<dbReference type="PANTHER" id="PTHR43304:SF1">
    <property type="entry name" value="PAC DOMAIN-CONTAINING PROTEIN"/>
    <property type="match status" value="1"/>
</dbReference>
<dbReference type="InterPro" id="IPR000014">
    <property type="entry name" value="PAS"/>
</dbReference>
<dbReference type="GeneID" id="39847290"/>
<keyword evidence="3" id="KW-0597">Phosphoprotein</keyword>
<dbReference type="PANTHER" id="PTHR43304">
    <property type="entry name" value="PHYTOCHROME-LIKE PROTEIN CPH1"/>
    <property type="match status" value="1"/>
</dbReference>
<keyword evidence="5" id="KW-0418">Kinase</keyword>
<dbReference type="RefSeq" id="WP_049994167.1">
    <property type="nucleotide sequence ID" value="NZ_CP031310.1"/>
</dbReference>
<feature type="domain" description="PAC" evidence="6">
    <location>
        <begin position="197"/>
        <end position="251"/>
    </location>
</feature>